<dbReference type="InterPro" id="IPR005883">
    <property type="entry name" value="PilM"/>
</dbReference>
<dbReference type="eggNOG" id="COG4972">
    <property type="taxonomic scope" value="Bacteria"/>
</dbReference>
<dbReference type="EMBL" id="CP003244">
    <property type="protein sequence ID" value="AEX50229.1"/>
    <property type="molecule type" value="Genomic_DNA"/>
</dbReference>
<gene>
    <name evidence="1" type="ordered locus">Rahaq2_0283</name>
</gene>
<protein>
    <submittedName>
        <fullName evidence="1">Competence protein A</fullName>
    </submittedName>
</protein>
<evidence type="ECO:0000313" key="2">
    <source>
        <dbReference type="Proteomes" id="UP000009010"/>
    </source>
</evidence>
<dbReference type="RefSeq" id="WP_014333536.1">
    <property type="nucleotide sequence ID" value="NC_016818.1"/>
</dbReference>
<reference evidence="1 2" key="1">
    <citation type="journal article" date="2012" name="J. Bacteriol.">
        <title>Complete Genome Sequence of Rahnella aquatilis CIP 78.65.</title>
        <authorList>
            <person name="Martinez R.J."/>
            <person name="Bruce D."/>
            <person name="Detter C."/>
            <person name="Goodwin L.A."/>
            <person name="Han J."/>
            <person name="Han C.S."/>
            <person name="Held B."/>
            <person name="Land M.L."/>
            <person name="Mikhailova N."/>
            <person name="Nolan M."/>
            <person name="Pennacchio L."/>
            <person name="Pitluck S."/>
            <person name="Tapia R."/>
            <person name="Woyke T."/>
            <person name="Sobecky P.A."/>
        </authorList>
    </citation>
    <scope>NUCLEOTIDE SEQUENCE [LARGE SCALE GENOMIC DNA]</scope>
    <source>
        <strain evidence="2">ATCC 33071 / DSM 4594 / JCM 1683 / NBRC 105701 / NCIMB 13365 / CIP 78.65</strain>
    </source>
</reference>
<evidence type="ECO:0000313" key="1">
    <source>
        <dbReference type="EMBL" id="AEX50229.1"/>
    </source>
</evidence>
<name>H2IQG9_RAHAC</name>
<dbReference type="Pfam" id="PF11104">
    <property type="entry name" value="PilM_2"/>
    <property type="match status" value="1"/>
</dbReference>
<dbReference type="Gene3D" id="3.30.1490.300">
    <property type="match status" value="1"/>
</dbReference>
<accession>H2IQG9</accession>
<dbReference type="Gene3D" id="3.30.420.40">
    <property type="match status" value="1"/>
</dbReference>
<dbReference type="HOGENOM" id="CLU_083891_0_0_6"/>
<sequence>MRLQAWQVGLDIQAGFARAIAVQRRRHGWQLRHWWQHPLPPFTLREGILHETAPLIAILSCWRKTLPTAFSLRISLPAQRIMQQRMVAPDTRLGEPQRSAFIFANAAKQFPLGMEHLVMDYRADPHGDNQLVVTAARQQEIEQWVQCMAQARLFPDAIELAPCALQMAACAAGVPGDALLIHPLDDAFLWASPHSLPFQFGLLDHAEVVTETAVSQKIRTQYRAAALCHAEDYFSGEFSGESSFAAMQCWSPLSAIVQLSAPLPANPGAFAPAVGLAIRQADN</sequence>
<dbReference type="KEGG" id="raq:Rahaq2_0283"/>
<dbReference type="Proteomes" id="UP000009010">
    <property type="component" value="Chromosome"/>
</dbReference>
<dbReference type="AlphaFoldDB" id="H2IQG9"/>
<organism evidence="1 2">
    <name type="scientific">Rahnella aquatilis (strain ATCC 33071 / DSM 4594 / JCM 1683 / NBRC 105701 / NCIMB 13365 / CIP 78.65)</name>
    <dbReference type="NCBI Taxonomy" id="745277"/>
    <lineage>
        <taxon>Bacteria</taxon>
        <taxon>Pseudomonadati</taxon>
        <taxon>Pseudomonadota</taxon>
        <taxon>Gammaproteobacteria</taxon>
        <taxon>Enterobacterales</taxon>
        <taxon>Yersiniaceae</taxon>
        <taxon>Rahnella</taxon>
    </lineage>
</organism>
<keyword evidence="2" id="KW-1185">Reference proteome</keyword>
<dbReference type="OrthoDB" id="6447548at2"/>
<dbReference type="STRING" id="745277.Rahaq2_0283"/>
<reference evidence="2" key="2">
    <citation type="submission" date="2012-01" db="EMBL/GenBank/DDBJ databases">
        <title>Complete sequence of chromosome of Rahnella aquatilis CIP 78.65.</title>
        <authorList>
            <person name="Lucas S."/>
            <person name="Han J."/>
            <person name="Lapidus A."/>
            <person name="Cheng J.-F."/>
            <person name="Goodwin L."/>
            <person name="Pitluck S."/>
            <person name="Peters L."/>
            <person name="Ovchinnikova G."/>
            <person name="Held B."/>
            <person name="Detter J.C."/>
            <person name="Han C."/>
            <person name="Tapia R."/>
            <person name="Land M."/>
            <person name="Hauser L."/>
            <person name="Kyrpides N."/>
            <person name="Ivanova N."/>
            <person name="Pagani I."/>
            <person name="Sobecky P."/>
            <person name="Martinez R."/>
            <person name="Woyke T."/>
        </authorList>
    </citation>
    <scope>NUCLEOTIDE SEQUENCE [LARGE SCALE GENOMIC DNA]</scope>
    <source>
        <strain evidence="2">ATCC 33071 / DSM 4594 / JCM 1683 / NBRC 105701 / NCIMB 13365 / CIP 78.65</strain>
    </source>
</reference>
<proteinExistence type="predicted"/>
<dbReference type="PATRIC" id="fig|745277.3.peg.273"/>